<sequence length="513" mass="59906">MENSKNFQIEPLENMVSVGAVKAKSARLWIRSERPGTLCLRWWKIGDQENVQEGYIAIEYENKNDNTYSIEFPFTLENQFLEPLTRYAYEVKHLTDDQLIGAGTFETAPSHPDQTPSRFSIALMSCNQPFDEDGLVHLESIQMLRAAKRCMEYHDTKFVLMMGDQMYSDYPRNLSLFNPDYLSFIASEDKKNILEYKSESIRKIFQHRYRYFWNLADLKTIHREYPCYPIWDDHDIIDNWGSDPKHQTPQWQEFFIGAKLAYFDYQASCVMDYQKELPDSFDYDISYGNTAVFVLDLRSNRKAGRNGKLFSKKQHIKIEKFLKAHRDKKILFFVLSVPVIHLPRFLAKLAARITYSGEDFSDRWSSGAHVQDRNKFLETIYQHQLKYPSQKMILLSGDIHIGCVHRIKWNKEGPNTYQVVSSPITHINTFFVQFFSKLLIRANRKVSINNGLLNAKVNFLKGVKSYIKNPYGGLNLGLIEIKTPQPGVDPKVRFYIYGHQGEEPVCVYCSPYI</sequence>
<keyword evidence="3" id="KW-1185">Reference proteome</keyword>
<dbReference type="InterPro" id="IPR029052">
    <property type="entry name" value="Metallo-depent_PP-like"/>
</dbReference>
<dbReference type="AlphaFoldDB" id="A0A4P7C1U1"/>
<dbReference type="RefSeq" id="WP_134358857.1">
    <property type="nucleotide sequence ID" value="NZ_CP038033.1"/>
</dbReference>
<dbReference type="EMBL" id="CP038033">
    <property type="protein sequence ID" value="QBQ55600.1"/>
    <property type="molecule type" value="Genomic_DNA"/>
</dbReference>
<evidence type="ECO:0000259" key="1">
    <source>
        <dbReference type="Pfam" id="PF09423"/>
    </source>
</evidence>
<feature type="domain" description="PhoD-like phosphatase metallophosphatase" evidence="1">
    <location>
        <begin position="149"/>
        <end position="425"/>
    </location>
</feature>
<dbReference type="OrthoDB" id="327733at2"/>
<evidence type="ECO:0000313" key="2">
    <source>
        <dbReference type="EMBL" id="QBQ55600.1"/>
    </source>
</evidence>
<evidence type="ECO:0000313" key="3">
    <source>
        <dbReference type="Proteomes" id="UP000294325"/>
    </source>
</evidence>
<dbReference type="Gene3D" id="3.60.21.70">
    <property type="entry name" value="PhoD-like phosphatase"/>
    <property type="match status" value="1"/>
</dbReference>
<dbReference type="Pfam" id="PF09423">
    <property type="entry name" value="PhoD"/>
    <property type="match status" value="1"/>
</dbReference>
<dbReference type="PANTHER" id="PTHR37031:SF2">
    <property type="entry name" value="PHOD-LIKE PHOSPHATASE METALLOPHOSPHATASE DOMAIN-CONTAINING PROTEIN"/>
    <property type="match status" value="1"/>
</dbReference>
<dbReference type="PANTHER" id="PTHR37031">
    <property type="entry name" value="METALLOPHOSPHATASE BINDING DOMAIN PROTEIN"/>
    <property type="match status" value="1"/>
</dbReference>
<dbReference type="InterPro" id="IPR018946">
    <property type="entry name" value="PhoD-like_MPP"/>
</dbReference>
<dbReference type="InterPro" id="IPR038607">
    <property type="entry name" value="PhoD-like_sf"/>
</dbReference>
<dbReference type="CDD" id="cd07389">
    <property type="entry name" value="MPP_PhoD"/>
    <property type="match status" value="1"/>
</dbReference>
<gene>
    <name evidence="2" type="ORF">E3U44_14585</name>
</gene>
<proteinExistence type="predicted"/>
<dbReference type="Proteomes" id="UP000294325">
    <property type="component" value="Chromosome"/>
</dbReference>
<name>A0A4P7C1U1_9GAMM</name>
<dbReference type="SUPFAM" id="SSF56300">
    <property type="entry name" value="Metallo-dependent phosphatases"/>
    <property type="match status" value="1"/>
</dbReference>
<dbReference type="KEGG" id="nwr:E3U44_14585"/>
<reference evidence="2 3" key="1">
    <citation type="submission" date="2019-03" db="EMBL/GenBank/DDBJ databases">
        <title>The genome sequence of Nitrosococcus wardiae strain D1FHST reveals the archetypal metabolic capacity of ammonia-oxidizing Gammaproteobacteria.</title>
        <authorList>
            <person name="Wang L."/>
            <person name="Lim C.K."/>
            <person name="Hanson T.E."/>
            <person name="Dang H."/>
            <person name="Klotz M.G."/>
        </authorList>
    </citation>
    <scope>NUCLEOTIDE SEQUENCE [LARGE SCALE GENOMIC DNA]</scope>
    <source>
        <strain evidence="2 3">D1FHS</strain>
    </source>
</reference>
<organism evidence="2 3">
    <name type="scientific">Nitrosococcus wardiae</name>
    <dbReference type="NCBI Taxonomy" id="1814290"/>
    <lineage>
        <taxon>Bacteria</taxon>
        <taxon>Pseudomonadati</taxon>
        <taxon>Pseudomonadota</taxon>
        <taxon>Gammaproteobacteria</taxon>
        <taxon>Chromatiales</taxon>
        <taxon>Chromatiaceae</taxon>
        <taxon>Nitrosococcus</taxon>
    </lineage>
</organism>
<protein>
    <submittedName>
        <fullName evidence="2">Alkaline phosphatase family protein</fullName>
    </submittedName>
</protein>
<accession>A0A4P7C1U1</accession>